<gene>
    <name evidence="2" type="ORF">BDZ94DRAFT_1314585</name>
</gene>
<evidence type="ECO:0000256" key="1">
    <source>
        <dbReference type="SAM" id="MobiDB-lite"/>
    </source>
</evidence>
<accession>A0A9P5XUM6</accession>
<sequence>MAPEANNLPPPCPSLPLILPFNDGFDAANILDPLIQCVQGPGNGGLSVHSHLLPHFALAEDLSEPTDLLEPCVPLLRQQIITPQPGSPQHFLTNQTPVLSTPAIAGPCPLTTPHEHLPLPPMTLVNAPPEDGLTSVTGEKRHSISPPPSPIAKQVKNVPPPVKLPAKRTLRSITSTTAPEPAGCSQRKCRVPASKEVITLAEKQARAVKETGAPMRKRACK</sequence>
<reference evidence="2" key="1">
    <citation type="submission" date="2020-11" db="EMBL/GenBank/DDBJ databases">
        <authorList>
            <consortium name="DOE Joint Genome Institute"/>
            <person name="Ahrendt S."/>
            <person name="Riley R."/>
            <person name="Andreopoulos W."/>
            <person name="Labutti K."/>
            <person name="Pangilinan J."/>
            <person name="Ruiz-Duenas F.J."/>
            <person name="Barrasa J.M."/>
            <person name="Sanchez-Garcia M."/>
            <person name="Camarero S."/>
            <person name="Miyauchi S."/>
            <person name="Serrano A."/>
            <person name="Linde D."/>
            <person name="Babiker R."/>
            <person name="Drula E."/>
            <person name="Ayuso-Fernandez I."/>
            <person name="Pacheco R."/>
            <person name="Padilla G."/>
            <person name="Ferreira P."/>
            <person name="Barriuso J."/>
            <person name="Kellner H."/>
            <person name="Castanera R."/>
            <person name="Alfaro M."/>
            <person name="Ramirez L."/>
            <person name="Pisabarro A.G."/>
            <person name="Kuo A."/>
            <person name="Tritt A."/>
            <person name="Lipzen A."/>
            <person name="He G."/>
            <person name="Yan M."/>
            <person name="Ng V."/>
            <person name="Cullen D."/>
            <person name="Martin F."/>
            <person name="Rosso M.-N."/>
            <person name="Henrissat B."/>
            <person name="Hibbett D."/>
            <person name="Martinez A.T."/>
            <person name="Grigoriev I.V."/>
        </authorList>
    </citation>
    <scope>NUCLEOTIDE SEQUENCE</scope>
    <source>
        <strain evidence="2">CBS 247.69</strain>
    </source>
</reference>
<comment type="caution">
    <text evidence="2">The sequence shown here is derived from an EMBL/GenBank/DDBJ whole genome shotgun (WGS) entry which is preliminary data.</text>
</comment>
<organism evidence="2 3">
    <name type="scientific">Collybia nuda</name>
    <dbReference type="NCBI Taxonomy" id="64659"/>
    <lineage>
        <taxon>Eukaryota</taxon>
        <taxon>Fungi</taxon>
        <taxon>Dikarya</taxon>
        <taxon>Basidiomycota</taxon>
        <taxon>Agaricomycotina</taxon>
        <taxon>Agaricomycetes</taxon>
        <taxon>Agaricomycetidae</taxon>
        <taxon>Agaricales</taxon>
        <taxon>Tricholomatineae</taxon>
        <taxon>Clitocybaceae</taxon>
        <taxon>Collybia</taxon>
    </lineage>
</organism>
<name>A0A9P5XUM6_9AGAR</name>
<dbReference type="AlphaFoldDB" id="A0A9P5XUM6"/>
<proteinExistence type="predicted"/>
<dbReference type="Proteomes" id="UP000807353">
    <property type="component" value="Unassembled WGS sequence"/>
</dbReference>
<evidence type="ECO:0000313" key="2">
    <source>
        <dbReference type="EMBL" id="KAF9457034.1"/>
    </source>
</evidence>
<feature type="region of interest" description="Disordered" evidence="1">
    <location>
        <begin position="137"/>
        <end position="162"/>
    </location>
</feature>
<dbReference type="EMBL" id="MU150390">
    <property type="protein sequence ID" value="KAF9457034.1"/>
    <property type="molecule type" value="Genomic_DNA"/>
</dbReference>
<evidence type="ECO:0000313" key="3">
    <source>
        <dbReference type="Proteomes" id="UP000807353"/>
    </source>
</evidence>
<protein>
    <submittedName>
        <fullName evidence="2">Uncharacterized protein</fullName>
    </submittedName>
</protein>
<keyword evidence="3" id="KW-1185">Reference proteome</keyword>